<evidence type="ECO:0000259" key="4">
    <source>
        <dbReference type="Pfam" id="PF13193"/>
    </source>
</evidence>
<dbReference type="InterPro" id="IPR045851">
    <property type="entry name" value="AMP-bd_C_sf"/>
</dbReference>
<protein>
    <submittedName>
        <fullName evidence="5">Fatty-acyl-CoA synthase</fullName>
        <ecNumber evidence="5">6.2.1.-</ecNumber>
    </submittedName>
</protein>
<evidence type="ECO:0000256" key="2">
    <source>
        <dbReference type="ARBA" id="ARBA00022598"/>
    </source>
</evidence>
<dbReference type="InterPro" id="IPR020845">
    <property type="entry name" value="AMP-binding_CS"/>
</dbReference>
<dbReference type="SUPFAM" id="SSF56801">
    <property type="entry name" value="Acetyl-CoA synthetase-like"/>
    <property type="match status" value="1"/>
</dbReference>
<dbReference type="Gene3D" id="3.30.300.30">
    <property type="match status" value="1"/>
</dbReference>
<dbReference type="EC" id="6.2.1.-" evidence="5"/>
<keyword evidence="6" id="KW-1185">Reference proteome</keyword>
<evidence type="ECO:0000256" key="1">
    <source>
        <dbReference type="ARBA" id="ARBA00006432"/>
    </source>
</evidence>
<gene>
    <name evidence="5" type="ORF">FHS82_003803</name>
</gene>
<evidence type="ECO:0000259" key="3">
    <source>
        <dbReference type="Pfam" id="PF00501"/>
    </source>
</evidence>
<comment type="caution">
    <text evidence="5">The sequence shown here is derived from an EMBL/GenBank/DDBJ whole genome shotgun (WGS) entry which is preliminary data.</text>
</comment>
<feature type="domain" description="AMP-dependent synthetase/ligase" evidence="3">
    <location>
        <begin position="14"/>
        <end position="360"/>
    </location>
</feature>
<comment type="similarity">
    <text evidence="1">Belongs to the ATP-dependent AMP-binding enzyme family.</text>
</comment>
<dbReference type="Pfam" id="PF13193">
    <property type="entry name" value="AMP-binding_C"/>
    <property type="match status" value="1"/>
</dbReference>
<dbReference type="RefSeq" id="WP_166955841.1">
    <property type="nucleotide sequence ID" value="NZ_JAASQI010000011.1"/>
</dbReference>
<dbReference type="EMBL" id="JAASQI010000011">
    <property type="protein sequence ID" value="NIJ59942.1"/>
    <property type="molecule type" value="Genomic_DNA"/>
</dbReference>
<dbReference type="PANTHER" id="PTHR43201">
    <property type="entry name" value="ACYL-COA SYNTHETASE"/>
    <property type="match status" value="1"/>
</dbReference>
<dbReference type="PANTHER" id="PTHR43201:SF5">
    <property type="entry name" value="MEDIUM-CHAIN ACYL-COA LIGASE ACSF2, MITOCHONDRIAL"/>
    <property type="match status" value="1"/>
</dbReference>
<proteinExistence type="inferred from homology"/>
<dbReference type="Pfam" id="PF00501">
    <property type="entry name" value="AMP-binding"/>
    <property type="match status" value="1"/>
</dbReference>
<organism evidence="5 6">
    <name type="scientific">Pseudochelatococcus lubricantis</name>
    <dbReference type="NCBI Taxonomy" id="1538102"/>
    <lineage>
        <taxon>Bacteria</taxon>
        <taxon>Pseudomonadati</taxon>
        <taxon>Pseudomonadota</taxon>
        <taxon>Alphaproteobacteria</taxon>
        <taxon>Hyphomicrobiales</taxon>
        <taxon>Chelatococcaceae</taxon>
        <taxon>Pseudochelatococcus</taxon>
    </lineage>
</organism>
<dbReference type="InterPro" id="IPR000873">
    <property type="entry name" value="AMP-dep_synth/lig_dom"/>
</dbReference>
<evidence type="ECO:0000313" key="5">
    <source>
        <dbReference type="EMBL" id="NIJ59942.1"/>
    </source>
</evidence>
<dbReference type="InterPro" id="IPR025110">
    <property type="entry name" value="AMP-bd_C"/>
</dbReference>
<feature type="domain" description="AMP-binding enzyme C-terminal" evidence="4">
    <location>
        <begin position="411"/>
        <end position="488"/>
    </location>
</feature>
<evidence type="ECO:0000313" key="6">
    <source>
        <dbReference type="Proteomes" id="UP001429580"/>
    </source>
</evidence>
<sequence>MQHWQTPDLIALHAGLRPDRLACVDLATGRRWSYAELDRAVRQMAGVLAGRLGIRRGGRVAVLARNSADQLILQQAVMRLGAILAPLNWRLARQELAPILADCAPSLLVTDGIAQADPPAGCVAMTMADLIALRDAGEPARPVALPAATDPCVILYTSGTSGVPKGVVLTGQTMFFTAINFGVLADVSGDSVFLLESPMFHVIGLVTSIWPPLKHGATILVSNGFDPLATNDRLADPALGITHYFCVPQMADALRQAANFAPAQWSLKALFTGGAPNPRANILWWLNRGIRMVDGFGMTEAGTILGMSLEPELIAAKAGSVGLPGPGTAVRIVDDEGREAPDGEPGEILVAGPNVTPGYWNRPEERERAFTPDGWLRTGDVGCRDADGFVTIVDRRKDMFISGGENVYPVEVETVLLDHPAVAEAAVIGIPDKRWGEVGRAYVVLKSDVDALPEAADLAAHCEGRLARYKIPKEFRFVEALPRTGSGKLQKSALKQQALAELPLSPAPGAAETAPR</sequence>
<dbReference type="PROSITE" id="PS00455">
    <property type="entry name" value="AMP_BINDING"/>
    <property type="match status" value="1"/>
</dbReference>
<name>A0ABX0V3Z0_9HYPH</name>
<dbReference type="InterPro" id="IPR042099">
    <property type="entry name" value="ANL_N_sf"/>
</dbReference>
<dbReference type="GO" id="GO:0016874">
    <property type="term" value="F:ligase activity"/>
    <property type="evidence" value="ECO:0007669"/>
    <property type="project" value="UniProtKB-KW"/>
</dbReference>
<dbReference type="Gene3D" id="3.40.50.12780">
    <property type="entry name" value="N-terminal domain of ligase-like"/>
    <property type="match status" value="1"/>
</dbReference>
<dbReference type="Proteomes" id="UP001429580">
    <property type="component" value="Unassembled WGS sequence"/>
</dbReference>
<keyword evidence="2 5" id="KW-0436">Ligase</keyword>
<accession>A0ABX0V3Z0</accession>
<reference evidence="5 6" key="1">
    <citation type="submission" date="2020-03" db="EMBL/GenBank/DDBJ databases">
        <title>Genomic Encyclopedia of Type Strains, Phase IV (KMG-IV): sequencing the most valuable type-strain genomes for metagenomic binning, comparative biology and taxonomic classification.</title>
        <authorList>
            <person name="Goeker M."/>
        </authorList>
    </citation>
    <scope>NUCLEOTIDE SEQUENCE [LARGE SCALE GENOMIC DNA]</scope>
    <source>
        <strain evidence="5 6">DSM 103870</strain>
    </source>
</reference>